<comment type="pathway">
    <text evidence="2 8">Amino-acid biosynthesis; L-valine biosynthesis; L-valine from pyruvate: step 1/4.</text>
</comment>
<reference evidence="11" key="4">
    <citation type="submission" date="2019-03" db="EMBL/GenBank/DDBJ databases">
        <authorList>
            <person name="Huang Y."/>
        </authorList>
    </citation>
    <scope>NUCLEOTIDE SEQUENCE</scope>
    <source>
        <strain evidence="11">JCM 16608</strain>
    </source>
</reference>
<dbReference type="InterPro" id="IPR019455">
    <property type="entry name" value="Acetolactate_synth_ssu_C"/>
</dbReference>
<evidence type="ECO:0000256" key="3">
    <source>
        <dbReference type="ARBA" id="ARBA00006341"/>
    </source>
</evidence>
<evidence type="ECO:0000256" key="6">
    <source>
        <dbReference type="ARBA" id="ARBA00023304"/>
    </source>
</evidence>
<evidence type="ECO:0000259" key="9">
    <source>
        <dbReference type="PROSITE" id="PS51671"/>
    </source>
</evidence>
<dbReference type="InterPro" id="IPR002912">
    <property type="entry name" value="ACT_dom"/>
</dbReference>
<evidence type="ECO:0000256" key="7">
    <source>
        <dbReference type="ARBA" id="ARBA00048670"/>
    </source>
</evidence>
<dbReference type="GO" id="GO:1990610">
    <property type="term" value="F:acetolactate synthase regulator activity"/>
    <property type="evidence" value="ECO:0007669"/>
    <property type="project" value="UniProtKB-UniRule"/>
</dbReference>
<dbReference type="GO" id="GO:0005829">
    <property type="term" value="C:cytosol"/>
    <property type="evidence" value="ECO:0007669"/>
    <property type="project" value="TreeGrafter"/>
</dbReference>
<reference evidence="11 12" key="1">
    <citation type="journal article" date="2008" name="Int. J. Syst. Evol. Microbiol.">
        <title>Nocardioides daphniae sp. nov., isolated from Daphnia cucullata (Crustacea: Cladocera).</title>
        <authorList>
            <person name="Toth E.M."/>
            <person name="Keki Z."/>
            <person name="Homonnay Z.G."/>
            <person name="Borsodi A.K."/>
            <person name="Marialigeti K."/>
            <person name="Schumann P."/>
        </authorList>
    </citation>
    <scope>NUCLEOTIDE SEQUENCE [LARGE SCALE GENOMIC DNA]</scope>
    <source>
        <strain evidence="11 12">JCM 16608</strain>
    </source>
</reference>
<dbReference type="FunFam" id="3.30.70.260:FF:000001">
    <property type="entry name" value="Acetolactate synthase, small subunit"/>
    <property type="match status" value="1"/>
</dbReference>
<dbReference type="InterPro" id="IPR054480">
    <property type="entry name" value="AHAS_small-like_ACT"/>
</dbReference>
<keyword evidence="8 11" id="KW-0808">Transferase</keyword>
<dbReference type="Pfam" id="PF22629">
    <property type="entry name" value="ACT_AHAS_ss"/>
    <property type="match status" value="1"/>
</dbReference>
<dbReference type="PANTHER" id="PTHR30239:SF0">
    <property type="entry name" value="ACETOLACTATE SYNTHASE SMALL SUBUNIT 1, CHLOROPLASTIC"/>
    <property type="match status" value="1"/>
</dbReference>
<dbReference type="UniPathway" id="UPA00047">
    <property type="reaction ID" value="UER00055"/>
</dbReference>
<dbReference type="CDD" id="cd04878">
    <property type="entry name" value="ACT_AHAS"/>
    <property type="match status" value="1"/>
</dbReference>
<dbReference type="EMBL" id="BMCK01000002">
    <property type="protein sequence ID" value="GGD17169.1"/>
    <property type="molecule type" value="Genomic_DNA"/>
</dbReference>
<keyword evidence="6 8" id="KW-0100">Branched-chain amino acid biosynthesis</keyword>
<comment type="subunit">
    <text evidence="4 8">Dimer of large and small chains.</text>
</comment>
<comment type="function">
    <text evidence="8">Catalyzes the conversion of 2 pyruvate molecules into acetolactate in the first common step of the biosynthetic pathway of the branched-amino acids such as leucine, isoleucine, and valine.</text>
</comment>
<name>A0A4P7UBE8_9ACTN</name>
<dbReference type="GO" id="GO:0009099">
    <property type="term" value="P:L-valine biosynthetic process"/>
    <property type="evidence" value="ECO:0007669"/>
    <property type="project" value="UniProtKB-UniRule"/>
</dbReference>
<dbReference type="GO" id="GO:0009097">
    <property type="term" value="P:isoleucine biosynthetic process"/>
    <property type="evidence" value="ECO:0007669"/>
    <property type="project" value="UniProtKB-UniRule"/>
</dbReference>
<dbReference type="EC" id="2.2.1.6" evidence="8"/>
<dbReference type="NCBIfam" id="NF008864">
    <property type="entry name" value="PRK11895.1"/>
    <property type="match status" value="1"/>
</dbReference>
<proteinExistence type="inferred from homology"/>
<evidence type="ECO:0000313" key="11">
    <source>
        <dbReference type="EMBL" id="QCC76861.1"/>
    </source>
</evidence>
<dbReference type="InterPro" id="IPR045865">
    <property type="entry name" value="ACT-like_dom_sf"/>
</dbReference>
<dbReference type="OrthoDB" id="9787365at2"/>
<organism evidence="11 12">
    <name type="scientific">Nocardioides daphniae</name>
    <dbReference type="NCBI Taxonomy" id="402297"/>
    <lineage>
        <taxon>Bacteria</taxon>
        <taxon>Bacillati</taxon>
        <taxon>Actinomycetota</taxon>
        <taxon>Actinomycetes</taxon>
        <taxon>Propionibacteriales</taxon>
        <taxon>Nocardioidaceae</taxon>
        <taxon>Nocardioides</taxon>
    </lineage>
</organism>
<accession>A0A4P7UBE8</accession>
<dbReference type="EMBL" id="CP038462">
    <property type="protein sequence ID" value="QCC76861.1"/>
    <property type="molecule type" value="Genomic_DNA"/>
</dbReference>
<protein>
    <recommendedName>
        <fullName evidence="8">Acetolactate synthase small subunit</fullName>
        <shortName evidence="8">AHAS</shortName>
        <shortName evidence="8">ALS</shortName>
        <ecNumber evidence="8">2.2.1.6</ecNumber>
    </recommendedName>
    <alternativeName>
        <fullName evidence="8">Acetohydroxy-acid synthase small subunit</fullName>
    </alternativeName>
</protein>
<dbReference type="AlphaFoldDB" id="A0A4P7UBE8"/>
<evidence type="ECO:0000313" key="10">
    <source>
        <dbReference type="EMBL" id="GGD17169.1"/>
    </source>
</evidence>
<dbReference type="Pfam" id="PF10369">
    <property type="entry name" value="ALS_ss_C"/>
    <property type="match status" value="1"/>
</dbReference>
<dbReference type="Proteomes" id="UP000297025">
    <property type="component" value="Chromosome"/>
</dbReference>
<feature type="domain" description="ACT" evidence="9">
    <location>
        <begin position="5"/>
        <end position="79"/>
    </location>
</feature>
<comment type="pathway">
    <text evidence="1 8">Amino-acid biosynthesis; L-isoleucine biosynthesis; L-isoleucine from 2-oxobutanoate: step 1/4.</text>
</comment>
<dbReference type="PANTHER" id="PTHR30239">
    <property type="entry name" value="ACETOLACTATE SYNTHASE SMALL SUBUNIT"/>
    <property type="match status" value="1"/>
</dbReference>
<reference evidence="13" key="3">
    <citation type="journal article" date="2019" name="Int. J. Syst. Evol. Microbiol.">
        <title>The Global Catalogue of Microorganisms (GCM) 10K type strain sequencing project: providing services to taxonomists for standard genome sequencing and annotation.</title>
        <authorList>
            <consortium name="The Broad Institute Genomics Platform"/>
            <consortium name="The Broad Institute Genome Sequencing Center for Infectious Disease"/>
            <person name="Wu L."/>
            <person name="Ma J."/>
        </authorList>
    </citation>
    <scope>NUCLEOTIDE SEQUENCE [LARGE SCALE GENOMIC DNA]</scope>
    <source>
        <strain evidence="13">CCM 7403</strain>
    </source>
</reference>
<comment type="catalytic activity">
    <reaction evidence="7 8">
        <text>2 pyruvate + H(+) = (2S)-2-acetolactate + CO2</text>
        <dbReference type="Rhea" id="RHEA:25249"/>
        <dbReference type="ChEBI" id="CHEBI:15361"/>
        <dbReference type="ChEBI" id="CHEBI:15378"/>
        <dbReference type="ChEBI" id="CHEBI:16526"/>
        <dbReference type="ChEBI" id="CHEBI:58476"/>
        <dbReference type="EC" id="2.2.1.6"/>
    </reaction>
</comment>
<evidence type="ECO:0000256" key="4">
    <source>
        <dbReference type="ARBA" id="ARBA00011744"/>
    </source>
</evidence>
<gene>
    <name evidence="11" type="primary">ilvN</name>
    <name evidence="10" type="synonym">ilvH</name>
    <name evidence="11" type="ORF">E2C04_05840</name>
    <name evidence="10" type="ORF">GCM10007231_15170</name>
</gene>
<dbReference type="InterPro" id="IPR027271">
    <property type="entry name" value="Acetolactate_synth/TF_NikR_C"/>
</dbReference>
<evidence type="ECO:0000256" key="8">
    <source>
        <dbReference type="RuleBase" id="RU368092"/>
    </source>
</evidence>
<dbReference type="InterPro" id="IPR004789">
    <property type="entry name" value="Acetalactate_synth_ssu"/>
</dbReference>
<dbReference type="SUPFAM" id="SSF55021">
    <property type="entry name" value="ACT-like"/>
    <property type="match status" value="2"/>
</dbReference>
<evidence type="ECO:0000256" key="1">
    <source>
        <dbReference type="ARBA" id="ARBA00004974"/>
    </source>
</evidence>
<dbReference type="Gene3D" id="3.30.70.260">
    <property type="match status" value="1"/>
</dbReference>
<evidence type="ECO:0000256" key="2">
    <source>
        <dbReference type="ARBA" id="ARBA00005025"/>
    </source>
</evidence>
<dbReference type="PROSITE" id="PS51671">
    <property type="entry name" value="ACT"/>
    <property type="match status" value="1"/>
</dbReference>
<dbReference type="NCBIfam" id="TIGR00119">
    <property type="entry name" value="acolac_sm"/>
    <property type="match status" value="1"/>
</dbReference>
<sequence>MSKHTLSVLVENKPGVLTRVAALFSRRGFNIDSLAVGPTEHPEISRMTIVVNVEDLPLEQVTKQLNKLVEVLKIVELDGDASVRRELLLVKVKADAETRGNVLDAIQLFKAKVVDVAPDAVTIEVTGNSDKLRDFLAVLEPFGIRELVQSGMVAIGRGSRSITERTAKPVPVPVPDAYV</sequence>
<keyword evidence="5 8" id="KW-0028">Amino-acid biosynthesis</keyword>
<reference evidence="10" key="5">
    <citation type="submission" date="2024-05" db="EMBL/GenBank/DDBJ databases">
        <authorList>
            <person name="Sun Q."/>
            <person name="Sedlacek I."/>
        </authorList>
    </citation>
    <scope>NUCLEOTIDE SEQUENCE</scope>
    <source>
        <strain evidence="10">CCM 7403</strain>
    </source>
</reference>
<dbReference type="GO" id="GO:0003984">
    <property type="term" value="F:acetolactate synthase activity"/>
    <property type="evidence" value="ECO:0007669"/>
    <property type="project" value="UniProtKB-UniRule"/>
</dbReference>
<evidence type="ECO:0000256" key="5">
    <source>
        <dbReference type="ARBA" id="ARBA00022605"/>
    </source>
</evidence>
<dbReference type="Proteomes" id="UP000630594">
    <property type="component" value="Unassembled WGS sequence"/>
</dbReference>
<comment type="similarity">
    <text evidence="3 8">Belongs to the acetolactate synthase small subunit family.</text>
</comment>
<dbReference type="FunFam" id="3.30.70.1150:FF:000001">
    <property type="entry name" value="Acetolactate synthase small subunit"/>
    <property type="match status" value="1"/>
</dbReference>
<dbReference type="InterPro" id="IPR039557">
    <property type="entry name" value="AHAS_ACT"/>
</dbReference>
<dbReference type="Gene3D" id="3.30.70.1150">
    <property type="entry name" value="ACT-like. Chain A, domain 2"/>
    <property type="match status" value="1"/>
</dbReference>
<dbReference type="UniPathway" id="UPA00049">
    <property type="reaction ID" value="UER00059"/>
</dbReference>
<dbReference type="RefSeq" id="WP_135831909.1">
    <property type="nucleotide sequence ID" value="NZ_BMCK01000002.1"/>
</dbReference>
<evidence type="ECO:0000313" key="13">
    <source>
        <dbReference type="Proteomes" id="UP000630594"/>
    </source>
</evidence>
<dbReference type="KEGG" id="ndp:E2C04_05840"/>
<evidence type="ECO:0000313" key="12">
    <source>
        <dbReference type="Proteomes" id="UP000297025"/>
    </source>
</evidence>
<keyword evidence="13" id="KW-1185">Reference proteome</keyword>
<reference evidence="10" key="2">
    <citation type="journal article" date="2014" name="Int. J. Syst. Evol. Microbiol.">
        <title>Complete genome of a new Firmicutes species belonging to the dominant human colonic microbiota ('Ruminococcus bicirculans') reveals two chromosomes and a selective capacity to utilize plant glucans.</title>
        <authorList>
            <consortium name="NISC Comparative Sequencing Program"/>
            <person name="Wegmann U."/>
            <person name="Louis P."/>
            <person name="Goesmann A."/>
            <person name="Henrissat B."/>
            <person name="Duncan S.H."/>
            <person name="Flint H.J."/>
        </authorList>
    </citation>
    <scope>NUCLEOTIDE SEQUENCE</scope>
    <source>
        <strain evidence="10">CCM 7403</strain>
    </source>
</reference>